<evidence type="ECO:0000313" key="1">
    <source>
        <dbReference type="EMBL" id="CDW84051.1"/>
    </source>
</evidence>
<dbReference type="AlphaFoldDB" id="A0A078AQ02"/>
<dbReference type="InParanoid" id="A0A078AQ02"/>
<keyword evidence="2" id="KW-1185">Reference proteome</keyword>
<sequence>MGIDTYQQSIFDNKFCDENVFKQRNLKLMDSKYNLNSKISLFSDIELQEQNINPLNVALIKIVTITKKKTTIAKDKSVLLFTSLKPISDLDKKYIAYLTQQVEAFGDNALEQYQLIQRFKSQMFESVYEFYETNAQKIIQAKDQNGIEFDFDQIDVRPLLYIKLYGQYQEARVRLIQPVFAKYIVAKIIVDKDSGLNERVKHLNQLRADKELDQYNFTFRGYIFDPK</sequence>
<evidence type="ECO:0000313" key="2">
    <source>
        <dbReference type="Proteomes" id="UP000039865"/>
    </source>
</evidence>
<dbReference type="Proteomes" id="UP000039865">
    <property type="component" value="Unassembled WGS sequence"/>
</dbReference>
<proteinExistence type="predicted"/>
<reference evidence="1 2" key="1">
    <citation type="submission" date="2014-06" db="EMBL/GenBank/DDBJ databases">
        <authorList>
            <person name="Swart Estienne"/>
        </authorList>
    </citation>
    <scope>NUCLEOTIDE SEQUENCE [LARGE SCALE GENOMIC DNA]</scope>
    <source>
        <strain evidence="1 2">130c</strain>
    </source>
</reference>
<organism evidence="1 2">
    <name type="scientific">Stylonychia lemnae</name>
    <name type="common">Ciliate</name>
    <dbReference type="NCBI Taxonomy" id="5949"/>
    <lineage>
        <taxon>Eukaryota</taxon>
        <taxon>Sar</taxon>
        <taxon>Alveolata</taxon>
        <taxon>Ciliophora</taxon>
        <taxon>Intramacronucleata</taxon>
        <taxon>Spirotrichea</taxon>
        <taxon>Stichotrichia</taxon>
        <taxon>Sporadotrichida</taxon>
        <taxon>Oxytrichidae</taxon>
        <taxon>Stylonychinae</taxon>
        <taxon>Stylonychia</taxon>
    </lineage>
</organism>
<protein>
    <submittedName>
        <fullName evidence="1">Uncharacterized protein</fullName>
    </submittedName>
</protein>
<gene>
    <name evidence="1" type="primary">Contig11361.g12142</name>
    <name evidence="1" type="ORF">STYLEM_13108</name>
</gene>
<accession>A0A078AQ02</accession>
<dbReference type="EMBL" id="CCKQ01012433">
    <property type="protein sequence ID" value="CDW84051.1"/>
    <property type="molecule type" value="Genomic_DNA"/>
</dbReference>
<name>A0A078AQ02_STYLE</name>